<dbReference type="EMBL" id="LAZR01005145">
    <property type="protein sequence ID" value="KKN02469.1"/>
    <property type="molecule type" value="Genomic_DNA"/>
</dbReference>
<dbReference type="AlphaFoldDB" id="A0A0F9M9S3"/>
<organism evidence="1">
    <name type="scientific">marine sediment metagenome</name>
    <dbReference type="NCBI Taxonomy" id="412755"/>
    <lineage>
        <taxon>unclassified sequences</taxon>
        <taxon>metagenomes</taxon>
        <taxon>ecological metagenomes</taxon>
    </lineage>
</organism>
<evidence type="ECO:0000313" key="1">
    <source>
        <dbReference type="EMBL" id="KKN02469.1"/>
    </source>
</evidence>
<accession>A0A0F9M9S3</accession>
<protein>
    <submittedName>
        <fullName evidence="1">Uncharacterized protein</fullName>
    </submittedName>
</protein>
<comment type="caution">
    <text evidence="1">The sequence shown here is derived from an EMBL/GenBank/DDBJ whole genome shotgun (WGS) entry which is preliminary data.</text>
</comment>
<reference evidence="1" key="1">
    <citation type="journal article" date="2015" name="Nature">
        <title>Complex archaea that bridge the gap between prokaryotes and eukaryotes.</title>
        <authorList>
            <person name="Spang A."/>
            <person name="Saw J.H."/>
            <person name="Jorgensen S.L."/>
            <person name="Zaremba-Niedzwiedzka K."/>
            <person name="Martijn J."/>
            <person name="Lind A.E."/>
            <person name="van Eijk R."/>
            <person name="Schleper C."/>
            <person name="Guy L."/>
            <person name="Ettema T.J."/>
        </authorList>
    </citation>
    <scope>NUCLEOTIDE SEQUENCE</scope>
</reference>
<sequence>MKSCDSCRKKGYCSYLADRLRLVDSTCDASGWLEGRFEHPYGEKDTGADLVHKKNCPINLEIRKK</sequence>
<gene>
    <name evidence="1" type="ORF">LCGC14_1117460</name>
</gene>
<name>A0A0F9M9S3_9ZZZZ</name>
<proteinExistence type="predicted"/>